<dbReference type="InterPro" id="IPR020094">
    <property type="entry name" value="TruA/RsuA/RluB/E/F_N"/>
</dbReference>
<dbReference type="FunFam" id="3.30.70.580:FF:000001">
    <property type="entry name" value="tRNA pseudouridine synthase A"/>
    <property type="match status" value="1"/>
</dbReference>
<proteinExistence type="inferred from homology"/>
<keyword evidence="10" id="KW-1185">Reference proteome</keyword>
<dbReference type="Gene3D" id="3.30.70.580">
    <property type="entry name" value="Pseudouridine synthase I, catalytic domain, N-terminal subdomain"/>
    <property type="match status" value="1"/>
</dbReference>
<comment type="similarity">
    <text evidence="1 4 7">Belongs to the tRNA pseudouridine synthase TruA family.</text>
</comment>
<dbReference type="CDD" id="cd02570">
    <property type="entry name" value="PseudoU_synth_EcTruA"/>
    <property type="match status" value="1"/>
</dbReference>
<dbReference type="Pfam" id="PF01416">
    <property type="entry name" value="PseudoU_synth_1"/>
    <property type="match status" value="1"/>
</dbReference>
<dbReference type="HAMAP" id="MF_00171">
    <property type="entry name" value="TruA"/>
    <property type="match status" value="1"/>
</dbReference>
<dbReference type="Proteomes" id="UP000220133">
    <property type="component" value="Chromosome"/>
</dbReference>
<feature type="domain" description="Pseudouridine synthase I TruA alpha/beta" evidence="8">
    <location>
        <begin position="149"/>
        <end position="242"/>
    </location>
</feature>
<dbReference type="RefSeq" id="WP_098193615.1">
    <property type="nucleotide sequence ID" value="NZ_CP023777.1"/>
</dbReference>
<evidence type="ECO:0000313" key="9">
    <source>
        <dbReference type="EMBL" id="ATL47233.1"/>
    </source>
</evidence>
<dbReference type="GO" id="GO:0160147">
    <property type="term" value="F:tRNA pseudouridine(38-40) synthase activity"/>
    <property type="evidence" value="ECO:0007669"/>
    <property type="project" value="UniProtKB-EC"/>
</dbReference>
<dbReference type="EMBL" id="CP023777">
    <property type="protein sequence ID" value="ATL47233.1"/>
    <property type="molecule type" value="Genomic_DNA"/>
</dbReference>
<dbReference type="InterPro" id="IPR020103">
    <property type="entry name" value="PsdUridine_synth_cat_dom_sf"/>
</dbReference>
<evidence type="ECO:0000256" key="4">
    <source>
        <dbReference type="HAMAP-Rule" id="MF_00171"/>
    </source>
</evidence>
<dbReference type="KEGG" id="cbae:COR50_08590"/>
<keyword evidence="2 4" id="KW-0819">tRNA processing</keyword>
<dbReference type="PIRSF" id="PIRSF001430">
    <property type="entry name" value="tRNA_psdUrid_synth"/>
    <property type="match status" value="1"/>
</dbReference>
<protein>
    <recommendedName>
        <fullName evidence="4">tRNA pseudouridine synthase A</fullName>
        <ecNumber evidence="4">5.4.99.12</ecNumber>
    </recommendedName>
    <alternativeName>
        <fullName evidence="4">tRNA pseudouridine(38-40) synthase</fullName>
    </alternativeName>
    <alternativeName>
        <fullName evidence="4">tRNA pseudouridylate synthase I</fullName>
    </alternativeName>
    <alternativeName>
        <fullName evidence="4">tRNA-uridine isomerase I</fullName>
    </alternativeName>
</protein>
<dbReference type="AlphaFoldDB" id="A0A291QTP4"/>
<evidence type="ECO:0000256" key="2">
    <source>
        <dbReference type="ARBA" id="ARBA00022694"/>
    </source>
</evidence>
<evidence type="ECO:0000313" key="10">
    <source>
        <dbReference type="Proteomes" id="UP000220133"/>
    </source>
</evidence>
<organism evidence="9 10">
    <name type="scientific">Chitinophaga caeni</name>
    <dbReference type="NCBI Taxonomy" id="2029983"/>
    <lineage>
        <taxon>Bacteria</taxon>
        <taxon>Pseudomonadati</taxon>
        <taxon>Bacteroidota</taxon>
        <taxon>Chitinophagia</taxon>
        <taxon>Chitinophagales</taxon>
        <taxon>Chitinophagaceae</taxon>
        <taxon>Chitinophaga</taxon>
    </lineage>
</organism>
<comment type="catalytic activity">
    <reaction evidence="4 7">
        <text>uridine(38/39/40) in tRNA = pseudouridine(38/39/40) in tRNA</text>
        <dbReference type="Rhea" id="RHEA:22376"/>
        <dbReference type="Rhea" id="RHEA-COMP:10085"/>
        <dbReference type="Rhea" id="RHEA-COMP:10087"/>
        <dbReference type="ChEBI" id="CHEBI:65314"/>
        <dbReference type="ChEBI" id="CHEBI:65315"/>
        <dbReference type="EC" id="5.4.99.12"/>
    </reaction>
</comment>
<dbReference type="OrthoDB" id="9811823at2"/>
<feature type="binding site" evidence="4 6">
    <location>
        <position position="109"/>
    </location>
    <ligand>
        <name>substrate</name>
    </ligand>
</feature>
<name>A0A291QTP4_9BACT</name>
<dbReference type="NCBIfam" id="TIGR00071">
    <property type="entry name" value="hisT_truA"/>
    <property type="match status" value="1"/>
</dbReference>
<dbReference type="GO" id="GO:0031119">
    <property type="term" value="P:tRNA pseudouridine synthesis"/>
    <property type="evidence" value="ECO:0007669"/>
    <property type="project" value="UniProtKB-UniRule"/>
</dbReference>
<evidence type="ECO:0000256" key="1">
    <source>
        <dbReference type="ARBA" id="ARBA00009375"/>
    </source>
</evidence>
<comment type="caution">
    <text evidence="4">Lacks conserved residue(s) required for the propagation of feature annotation.</text>
</comment>
<accession>A0A291QTP4</accession>
<dbReference type="GO" id="GO:0003723">
    <property type="term" value="F:RNA binding"/>
    <property type="evidence" value="ECO:0007669"/>
    <property type="project" value="InterPro"/>
</dbReference>
<sequence>MARYFIEVAYMGGRYSGFQIQDNGSSVQGELDHALSTILRVSVQTTGSSRTDSGVHARQNFLHFDFERELHPQLQYKLNAILPKDIVVNGIYAVSDEAHSRFDATGRSYTYTIYTIKDPFLVDRGYFFPYKMDKELLDEAAKIVMQYSDFETFSKRNTQVRTYNCKIEHSYWEQEGELLRYHVAANRFLRGMVRGLVGTMLKVGRGKLSIDEFHAAIQSKDCKQADFAVPPQGLSLMKVAYPPELLSNKL</sequence>
<evidence type="ECO:0000259" key="8">
    <source>
        <dbReference type="Pfam" id="PF01416"/>
    </source>
</evidence>
<evidence type="ECO:0000256" key="3">
    <source>
        <dbReference type="ARBA" id="ARBA00023235"/>
    </source>
</evidence>
<dbReference type="InterPro" id="IPR020095">
    <property type="entry name" value="PsdUridine_synth_TruA_C"/>
</dbReference>
<feature type="active site" description="Nucleophile" evidence="4 5">
    <location>
        <position position="52"/>
    </location>
</feature>
<dbReference type="PANTHER" id="PTHR11142:SF0">
    <property type="entry name" value="TRNA PSEUDOURIDINE SYNTHASE-LIKE 1"/>
    <property type="match status" value="1"/>
</dbReference>
<dbReference type="InterPro" id="IPR020097">
    <property type="entry name" value="PsdUridine_synth_TruA_a/b_dom"/>
</dbReference>
<dbReference type="Gene3D" id="3.30.70.660">
    <property type="entry name" value="Pseudouridine synthase I, catalytic domain, C-terminal subdomain"/>
    <property type="match status" value="1"/>
</dbReference>
<evidence type="ECO:0000256" key="5">
    <source>
        <dbReference type="PIRSR" id="PIRSR001430-1"/>
    </source>
</evidence>
<gene>
    <name evidence="4" type="primary">truA</name>
    <name evidence="9" type="ORF">COR50_08590</name>
</gene>
<keyword evidence="3 4" id="KW-0413">Isomerase</keyword>
<dbReference type="PANTHER" id="PTHR11142">
    <property type="entry name" value="PSEUDOURIDYLATE SYNTHASE"/>
    <property type="match status" value="1"/>
</dbReference>
<dbReference type="SUPFAM" id="SSF55120">
    <property type="entry name" value="Pseudouridine synthase"/>
    <property type="match status" value="1"/>
</dbReference>
<dbReference type="InterPro" id="IPR001406">
    <property type="entry name" value="PsdUridine_synth_TruA"/>
</dbReference>
<comment type="subunit">
    <text evidence="4">Homodimer.</text>
</comment>
<reference evidence="9 10" key="1">
    <citation type="submission" date="2017-10" db="EMBL/GenBank/DDBJ databases">
        <title>Paenichitinophaga pekingensis gen. nov., sp. nov., isolated from activated sludge.</title>
        <authorList>
            <person name="Jin D."/>
            <person name="Kong X."/>
            <person name="Deng Y."/>
            <person name="Bai Z."/>
        </authorList>
    </citation>
    <scope>NUCLEOTIDE SEQUENCE [LARGE SCALE GENOMIC DNA]</scope>
    <source>
        <strain evidence="9 10">13</strain>
    </source>
</reference>
<comment type="function">
    <text evidence="4">Formation of pseudouridine at positions 38, 39 and 40 in the anticodon stem and loop of transfer RNAs.</text>
</comment>
<evidence type="ECO:0000256" key="6">
    <source>
        <dbReference type="PIRSR" id="PIRSR001430-2"/>
    </source>
</evidence>
<dbReference type="EC" id="5.4.99.12" evidence="4"/>
<evidence type="ECO:0000256" key="7">
    <source>
        <dbReference type="RuleBase" id="RU003792"/>
    </source>
</evidence>